<dbReference type="InterPro" id="IPR045667">
    <property type="entry name" value="ORC3_N"/>
</dbReference>
<dbReference type="OrthoDB" id="10265211at2759"/>
<protein>
    <recommendedName>
        <fullName evidence="2">Origin recognition complex subunit 3 N-terminal domain-containing protein</fullName>
    </recommendedName>
</protein>
<dbReference type="PANTHER" id="PTHR12748">
    <property type="entry name" value="ORIGIN RECOGNITION COMPLEX SUBUNIT 3"/>
    <property type="match status" value="1"/>
</dbReference>
<dbReference type="GO" id="GO:0005664">
    <property type="term" value="C:nuclear origin of replication recognition complex"/>
    <property type="evidence" value="ECO:0007669"/>
    <property type="project" value="InterPro"/>
</dbReference>
<dbReference type="GO" id="GO:0006270">
    <property type="term" value="P:DNA replication initiation"/>
    <property type="evidence" value="ECO:0007669"/>
    <property type="project" value="TreeGrafter"/>
</dbReference>
<accession>A0A9P7N6M6</accession>
<dbReference type="InterPro" id="IPR020795">
    <property type="entry name" value="ORC3"/>
</dbReference>
<evidence type="ECO:0000256" key="1">
    <source>
        <dbReference type="SAM" id="MobiDB-lite"/>
    </source>
</evidence>
<comment type="caution">
    <text evidence="3">The sequence shown here is derived from an EMBL/GenBank/DDBJ whole genome shotgun (WGS) entry which is preliminary data.</text>
</comment>
<evidence type="ECO:0000313" key="4">
    <source>
        <dbReference type="Proteomes" id="UP000748025"/>
    </source>
</evidence>
<dbReference type="Pfam" id="PF07034">
    <property type="entry name" value="ORC3_N"/>
    <property type="match status" value="1"/>
</dbReference>
<dbReference type="AlphaFoldDB" id="A0A9P7N6M6"/>
<evidence type="ECO:0000259" key="2">
    <source>
        <dbReference type="Pfam" id="PF07034"/>
    </source>
</evidence>
<gene>
    <name evidence="3" type="ORF">E4U43_002995</name>
</gene>
<dbReference type="GO" id="GO:0031261">
    <property type="term" value="C:DNA replication preinitiation complex"/>
    <property type="evidence" value="ECO:0007669"/>
    <property type="project" value="TreeGrafter"/>
</dbReference>
<feature type="region of interest" description="Disordered" evidence="1">
    <location>
        <begin position="33"/>
        <end position="68"/>
    </location>
</feature>
<name>A0A9P7N6M6_9HYPO</name>
<dbReference type="GO" id="GO:0003688">
    <property type="term" value="F:DNA replication origin binding"/>
    <property type="evidence" value="ECO:0007669"/>
    <property type="project" value="TreeGrafter"/>
</dbReference>
<dbReference type="Proteomes" id="UP000748025">
    <property type="component" value="Unassembled WGS sequence"/>
</dbReference>
<dbReference type="EMBL" id="SRPW01002120">
    <property type="protein sequence ID" value="KAG5995671.1"/>
    <property type="molecule type" value="Genomic_DNA"/>
</dbReference>
<organism evidence="3 4">
    <name type="scientific">Claviceps pusilla</name>
    <dbReference type="NCBI Taxonomy" id="123648"/>
    <lineage>
        <taxon>Eukaryota</taxon>
        <taxon>Fungi</taxon>
        <taxon>Dikarya</taxon>
        <taxon>Ascomycota</taxon>
        <taxon>Pezizomycotina</taxon>
        <taxon>Sordariomycetes</taxon>
        <taxon>Hypocreomycetidae</taxon>
        <taxon>Hypocreales</taxon>
        <taxon>Clavicipitaceae</taxon>
        <taxon>Claviceps</taxon>
    </lineage>
</organism>
<reference evidence="3" key="1">
    <citation type="journal article" date="2020" name="bioRxiv">
        <title>Whole genome comparisons of ergot fungi reveals the divergence and evolution of species within the genus Claviceps are the result of varying mechanisms driving genome evolution and host range expansion.</title>
        <authorList>
            <person name="Wyka S.A."/>
            <person name="Mondo S.J."/>
            <person name="Liu M."/>
            <person name="Dettman J."/>
            <person name="Nalam V."/>
            <person name="Broders K.D."/>
        </authorList>
    </citation>
    <scope>NUCLEOTIDE SEQUENCE</scope>
    <source>
        <strain evidence="3">CCC 602</strain>
    </source>
</reference>
<proteinExistence type="predicted"/>
<evidence type="ECO:0000313" key="3">
    <source>
        <dbReference type="EMBL" id="KAG5995671.1"/>
    </source>
</evidence>
<sequence length="243" mass="27104">MNNLPSPLSVSVMQDRSTQDGFAQDAYQVAYIFDPQENTPQPLKKRKLTRQTKPEPIDESNTPSFAPLLNGAEGETFVRLRRERFEQAWGLVNGRIETTSIDQIPSAFIITGPNIAPQDLLFEQLSEALPRSYPDSKFVRLKSSEALTLKAALKKTIRDATNVAAAGREDKIDGGVDADADAETTRDDFKIGNILDGRRYLDYDLEALEAYVKPLQCEHVFVAFQDSEGFESGLLSDLITLFQ</sequence>
<dbReference type="PANTHER" id="PTHR12748:SF0">
    <property type="entry name" value="ORIGIN RECOGNITION COMPLEX SUBUNIT 3"/>
    <property type="match status" value="1"/>
</dbReference>
<dbReference type="GO" id="GO:0005656">
    <property type="term" value="C:nuclear pre-replicative complex"/>
    <property type="evidence" value="ECO:0007669"/>
    <property type="project" value="TreeGrafter"/>
</dbReference>
<feature type="domain" description="Origin recognition complex subunit 3 N-terminal" evidence="2">
    <location>
        <begin position="100"/>
        <end position="241"/>
    </location>
</feature>
<keyword evidence="4" id="KW-1185">Reference proteome</keyword>